<evidence type="ECO:0000313" key="4">
    <source>
        <dbReference type="EMBL" id="PKY09631.1"/>
    </source>
</evidence>
<dbReference type="EMBL" id="MXAV01000053">
    <property type="protein sequence ID" value="PKY09631.1"/>
    <property type="molecule type" value="Genomic_DNA"/>
</dbReference>
<dbReference type="InterPro" id="IPR027417">
    <property type="entry name" value="P-loop_NTPase"/>
</dbReference>
<organism evidence="4 5">
    <name type="scientific">Acidithiobacillus marinus</name>
    <dbReference type="NCBI Taxonomy" id="187490"/>
    <lineage>
        <taxon>Bacteria</taxon>
        <taxon>Pseudomonadati</taxon>
        <taxon>Pseudomonadota</taxon>
        <taxon>Acidithiobacillia</taxon>
        <taxon>Acidithiobacillales</taxon>
        <taxon>Acidithiobacillaceae</taxon>
        <taxon>Acidithiobacillus</taxon>
    </lineage>
</organism>
<feature type="region of interest" description="Disordered" evidence="1">
    <location>
        <begin position="490"/>
        <end position="512"/>
    </location>
</feature>
<keyword evidence="5" id="KW-1185">Reference proteome</keyword>
<sequence length="552" mass="60830">MTTTADEDLTLPEYRDNPFIAKLPPPMSTHDALLAMAAPPTFNAAERDYPAHLRAHCISRLKGYFEPLETHLSLEAKFGLLIRQGYLCRNPTTADYTRRVREGATRVFEKDLMAGGRSVRSTASSFALIGCSGIGKSYGMARILELYPQKIHHAEPRSLDQVVWLKLDSPHKGSPKQLCISFFRSMDDLLGTRYSAQFGSSRRSVDEMMVHMAHVANLHALGVLIVDEIQHIREAPGTGAEALLNFLVTLVNTIGIPVILIGTMGALPLLQGDFRQARRASGLGSLVWERMENEPTWNYFVERMWTYQWTREISPLTDEVRQVLYEESQGIVDVLINLFMMAQLRAIQLGVLNRRPERIDAGLLRQVASEHMRLIAPMINALKRGDREAIAQYDDIRPMQDQVLQVFSDALSCMPGQPVLATRSPVASAMTEKAASTNLDVRGILLPILEQLGLAGDIAEILVAEAETEHPGLSALDLVGIITAKLRDRVPANPSKKPRKSTTSATKTAKTPLPVDAQDLRTIISAKKEGVSAYDALLAAGAVKPPMADLAS</sequence>
<proteinExistence type="predicted"/>
<dbReference type="RefSeq" id="WP_101538841.1">
    <property type="nucleotide sequence ID" value="NZ_MXAV01000053.1"/>
</dbReference>
<feature type="compositionally biased region" description="Low complexity" evidence="1">
    <location>
        <begin position="501"/>
        <end position="512"/>
    </location>
</feature>
<keyword evidence="2" id="KW-0472">Membrane</keyword>
<dbReference type="OrthoDB" id="5288220at2"/>
<comment type="caution">
    <text evidence="4">The sequence shown here is derived from an EMBL/GenBank/DDBJ whole genome shotgun (WGS) entry which is preliminary data.</text>
</comment>
<evidence type="ECO:0000256" key="1">
    <source>
        <dbReference type="SAM" id="MobiDB-lite"/>
    </source>
</evidence>
<evidence type="ECO:0000256" key="2">
    <source>
        <dbReference type="SAM" id="Phobius"/>
    </source>
</evidence>
<evidence type="ECO:0000313" key="5">
    <source>
        <dbReference type="Proteomes" id="UP000234329"/>
    </source>
</evidence>
<feature type="domain" description="ORC1/DEAH AAA+ ATPase" evidence="3">
    <location>
        <begin position="120"/>
        <end position="269"/>
    </location>
</feature>
<dbReference type="InterPro" id="IPR049945">
    <property type="entry name" value="AAA_22"/>
</dbReference>
<keyword evidence="2" id="KW-1133">Transmembrane helix</keyword>
<evidence type="ECO:0000259" key="3">
    <source>
        <dbReference type="Pfam" id="PF13401"/>
    </source>
</evidence>
<protein>
    <submittedName>
        <fullName evidence="4">Transposase</fullName>
    </submittedName>
</protein>
<dbReference type="AlphaFoldDB" id="A0A2I1DIC7"/>
<accession>A0A2I1DIC7</accession>
<dbReference type="SUPFAM" id="SSF52540">
    <property type="entry name" value="P-loop containing nucleoside triphosphate hydrolases"/>
    <property type="match status" value="1"/>
</dbReference>
<reference evidence="4 5" key="1">
    <citation type="submission" date="2017-03" db="EMBL/GenBank/DDBJ databases">
        <title>Draft genime sequence of the acidophilic sulfur-oxidizing bacterium Acidithiobacillus sp. SH, isolated from seawater.</title>
        <authorList>
            <person name="Sharmin S."/>
            <person name="Tokuhisa M."/>
            <person name="Kanao T."/>
            <person name="Kamimura K."/>
        </authorList>
    </citation>
    <scope>NUCLEOTIDE SEQUENCE [LARGE SCALE GENOMIC DNA]</scope>
    <source>
        <strain evidence="4 5">SH</strain>
    </source>
</reference>
<dbReference type="Pfam" id="PF13401">
    <property type="entry name" value="AAA_22"/>
    <property type="match status" value="1"/>
</dbReference>
<gene>
    <name evidence="4" type="ORF">B1757_13585</name>
</gene>
<dbReference type="InParanoid" id="A0A2I1DIC7"/>
<dbReference type="Proteomes" id="UP000234329">
    <property type="component" value="Unassembled WGS sequence"/>
</dbReference>
<keyword evidence="2" id="KW-0812">Transmembrane</keyword>
<dbReference type="Gene3D" id="3.40.50.300">
    <property type="entry name" value="P-loop containing nucleotide triphosphate hydrolases"/>
    <property type="match status" value="1"/>
</dbReference>
<dbReference type="GO" id="GO:0016887">
    <property type="term" value="F:ATP hydrolysis activity"/>
    <property type="evidence" value="ECO:0007669"/>
    <property type="project" value="InterPro"/>
</dbReference>
<feature type="transmembrane region" description="Helical" evidence="2">
    <location>
        <begin position="246"/>
        <end position="270"/>
    </location>
</feature>
<name>A0A2I1DIC7_9PROT</name>